<organism evidence="1 2">
    <name type="scientific">Persicimonas caeni</name>
    <dbReference type="NCBI Taxonomy" id="2292766"/>
    <lineage>
        <taxon>Bacteria</taxon>
        <taxon>Deltaproteobacteria</taxon>
        <taxon>Bradymonadales</taxon>
        <taxon>Bradymonadaceae</taxon>
        <taxon>Persicimonas</taxon>
    </lineage>
</organism>
<keyword evidence="2" id="KW-1185">Reference proteome</keyword>
<dbReference type="InterPro" id="IPR015943">
    <property type="entry name" value="WD40/YVTN_repeat-like_dom_sf"/>
</dbReference>
<evidence type="ECO:0000313" key="1">
    <source>
        <dbReference type="EMBL" id="QDG53570.1"/>
    </source>
</evidence>
<dbReference type="EMBL" id="CP041186">
    <property type="protein sequence ID" value="QDG53570.1"/>
    <property type="molecule type" value="Genomic_DNA"/>
</dbReference>
<proteinExistence type="predicted"/>
<name>A0A4Y6PZA1_PERCE</name>
<reference evidence="1 2" key="1">
    <citation type="submission" date="2019-06" db="EMBL/GenBank/DDBJ databases">
        <title>Persicimonas caeni gen. nov., sp. nov., a predatory bacterium isolated from solar saltern.</title>
        <authorList>
            <person name="Wang S."/>
        </authorList>
    </citation>
    <scope>NUCLEOTIDE SEQUENCE [LARGE SCALE GENOMIC DNA]</scope>
    <source>
        <strain evidence="1 2">YN101</strain>
    </source>
</reference>
<evidence type="ECO:0000313" key="2">
    <source>
        <dbReference type="Proteomes" id="UP000315995"/>
    </source>
</evidence>
<protein>
    <submittedName>
        <fullName evidence="1">Uncharacterized protein</fullName>
    </submittedName>
</protein>
<dbReference type="AlphaFoldDB" id="A0A4Y6PZA1"/>
<sequence>MVGLLVEFACPSFQFNAASTQQRGMTVHQSIAFPLVSLVVCLCMAGCSSDKTGEGWSIDDGVEVLRPLPEVPTGAPSADAWSSTCERSQAVGEYDGKLLVRRYLPSAEPIAVDLATGEWEPAREIPRRWGDETLYAAGYRRIGHQEWVWGHPGIALYRPDSNAEWREATIGFVNIEQVNGVTIARGGADQEAACTMFRFGLYRHDGGDSWTRIRDNISDMGIADGRIFVTENTNEGLRLIVSDDAGTTWTQADTEHLGSPFEVVPYDGGYAMSSSGHVLISDDGLDWRSVDLPEESHLLGDMIDSPFGPLVFLNAPWGRPDFELLQLVDGRLQPFAVQPPEAGGLAVVDGRLAVLSRQKGILRYDLEAAEWTPVELALGPVACLAKDEEAFYAGNANKINRLGRDDGEQWEPLLLGGQRSGCIIPTDAGIFAKIQGHPDAPNDSNYFVAHYESGNWRLLEPPLSWAYVRRDGELFGCDDGILSRYELSGDVEQVATLASDSGRCVVVSANQQRAIVLASGSMFIIGLDDRGVTEAERGLLRRGENDQLRQIRDVFDTEDGLFMTFFALPEDQTNQDVLMRWMPEDEGWVEVAAPNASVDGGVRAFAASETTVYATTPQAVWRLENGLQWKQLVDWDGAAFSPYGFDAAGDELLLTTENFQVYHYLPPHN</sequence>
<accession>A0A4Y6PZA1</accession>
<dbReference type="Proteomes" id="UP000315995">
    <property type="component" value="Chromosome"/>
</dbReference>
<gene>
    <name evidence="1" type="ORF">FIV42_23340</name>
</gene>
<dbReference type="OrthoDB" id="9813892at2"/>
<dbReference type="SUPFAM" id="SSF110296">
    <property type="entry name" value="Oligoxyloglucan reducing end-specific cellobiohydrolase"/>
    <property type="match status" value="1"/>
</dbReference>
<dbReference type="RefSeq" id="WP_141200024.1">
    <property type="nucleotide sequence ID" value="NZ_CP041186.1"/>
</dbReference>
<accession>A0A5B8YAX8</accession>
<dbReference type="Gene3D" id="2.130.10.10">
    <property type="entry name" value="YVTN repeat-like/Quinoprotein amine dehydrogenase"/>
    <property type="match status" value="1"/>
</dbReference>